<dbReference type="EC" id="3.5.1.10" evidence="3 4"/>
<feature type="active site" evidence="3">
    <location>
        <position position="233"/>
    </location>
</feature>
<dbReference type="Gene3D" id="3.30.70.260">
    <property type="match status" value="1"/>
</dbReference>
<evidence type="ECO:0000256" key="3">
    <source>
        <dbReference type="HAMAP-Rule" id="MF_01927"/>
    </source>
</evidence>
<dbReference type="InterPro" id="IPR004810">
    <property type="entry name" value="PurU"/>
</dbReference>
<accession>A0A0K2G6V3</accession>
<dbReference type="Proteomes" id="UP000069205">
    <property type="component" value="Chromosome"/>
</dbReference>
<dbReference type="Gene3D" id="3.40.50.170">
    <property type="entry name" value="Formyl transferase, N-terminal domain"/>
    <property type="match status" value="1"/>
</dbReference>
<dbReference type="SUPFAM" id="SSF53328">
    <property type="entry name" value="Formyltransferase"/>
    <property type="match status" value="1"/>
</dbReference>
<dbReference type="InterPro" id="IPR044074">
    <property type="entry name" value="PurU_ACT"/>
</dbReference>
<dbReference type="PRINTS" id="PR01575">
    <property type="entry name" value="FFH4HYDRLASE"/>
</dbReference>
<dbReference type="Pfam" id="PF00551">
    <property type="entry name" value="Formyl_trans_N"/>
    <property type="match status" value="1"/>
</dbReference>
<dbReference type="InterPro" id="IPR002912">
    <property type="entry name" value="ACT_dom"/>
</dbReference>
<dbReference type="GO" id="GO:0006730">
    <property type="term" value="P:one-carbon metabolic process"/>
    <property type="evidence" value="ECO:0007669"/>
    <property type="project" value="UniProtKB-KW"/>
</dbReference>
<keyword evidence="3" id="KW-0658">Purine biosynthesis</keyword>
<dbReference type="EMBL" id="CP011801">
    <property type="protein sequence ID" value="ALA56660.1"/>
    <property type="molecule type" value="Genomic_DNA"/>
</dbReference>
<proteinExistence type="inferred from homology"/>
<dbReference type="AlphaFoldDB" id="A0A0K2G6V3"/>
<keyword evidence="1 3" id="KW-0554">One-carbon metabolism</keyword>
<dbReference type="Pfam" id="PF01842">
    <property type="entry name" value="ACT"/>
    <property type="match status" value="1"/>
</dbReference>
<evidence type="ECO:0000313" key="6">
    <source>
        <dbReference type="EMBL" id="ALA56660.1"/>
    </source>
</evidence>
<feature type="domain" description="ACT" evidence="5">
    <location>
        <begin position="11"/>
        <end position="91"/>
    </location>
</feature>
<evidence type="ECO:0000256" key="4">
    <source>
        <dbReference type="NCBIfam" id="TIGR00655"/>
    </source>
</evidence>
<dbReference type="PIRSF" id="PIRSF036480">
    <property type="entry name" value="FormyFH4_hydr"/>
    <property type="match status" value="1"/>
</dbReference>
<dbReference type="PANTHER" id="PTHR42706">
    <property type="entry name" value="FORMYLTETRAHYDROFOLATE DEFORMYLASE"/>
    <property type="match status" value="1"/>
</dbReference>
<dbReference type="CDD" id="cd08648">
    <property type="entry name" value="FMT_core_Formyl-FH4-Hydrolase_C"/>
    <property type="match status" value="1"/>
</dbReference>
<evidence type="ECO:0000313" key="7">
    <source>
        <dbReference type="Proteomes" id="UP000069205"/>
    </source>
</evidence>
<dbReference type="InterPro" id="IPR036477">
    <property type="entry name" value="Formyl_transf_N_sf"/>
</dbReference>
<dbReference type="HAMAP" id="MF_01927">
    <property type="entry name" value="PurU"/>
    <property type="match status" value="1"/>
</dbReference>
<evidence type="ECO:0000256" key="2">
    <source>
        <dbReference type="ARBA" id="ARBA00022801"/>
    </source>
</evidence>
<evidence type="ECO:0000259" key="5">
    <source>
        <dbReference type="PROSITE" id="PS51671"/>
    </source>
</evidence>
<gene>
    <name evidence="3 6" type="primary">purU</name>
    <name evidence="6" type="ORF">NITMOv2_0221</name>
</gene>
<dbReference type="NCBIfam" id="TIGR00655">
    <property type="entry name" value="PurU"/>
    <property type="match status" value="1"/>
</dbReference>
<comment type="catalytic activity">
    <reaction evidence="3">
        <text>(6R)-10-formyltetrahydrofolate + H2O = (6S)-5,6,7,8-tetrahydrofolate + formate + H(+)</text>
        <dbReference type="Rhea" id="RHEA:19833"/>
        <dbReference type="ChEBI" id="CHEBI:15377"/>
        <dbReference type="ChEBI" id="CHEBI:15378"/>
        <dbReference type="ChEBI" id="CHEBI:15740"/>
        <dbReference type="ChEBI" id="CHEBI:57453"/>
        <dbReference type="ChEBI" id="CHEBI:195366"/>
        <dbReference type="EC" id="3.5.1.10"/>
    </reaction>
</comment>
<comment type="pathway">
    <text evidence="3">Purine metabolism; IMP biosynthesis via de novo pathway; formate from 10-formyl-5,6,7,8-tetrahydrofolate: step 1/1.</text>
</comment>
<dbReference type="UniPathway" id="UPA00074">
    <property type="reaction ID" value="UER00170"/>
</dbReference>
<dbReference type="InterPro" id="IPR045865">
    <property type="entry name" value="ACT-like_dom_sf"/>
</dbReference>
<dbReference type="STRING" id="42253.NITMOv2_0221"/>
<evidence type="ECO:0000256" key="1">
    <source>
        <dbReference type="ARBA" id="ARBA00022563"/>
    </source>
</evidence>
<dbReference type="PROSITE" id="PS51671">
    <property type="entry name" value="ACT"/>
    <property type="match status" value="1"/>
</dbReference>
<comment type="function">
    <text evidence="3">Catalyzes the hydrolysis of 10-formyltetrahydrofolate (formyl-FH4) to formate and tetrahydrofolate (FH4).</text>
</comment>
<dbReference type="InterPro" id="IPR002376">
    <property type="entry name" value="Formyl_transf_N"/>
</dbReference>
<dbReference type="GO" id="GO:0006189">
    <property type="term" value="P:'de novo' IMP biosynthetic process"/>
    <property type="evidence" value="ECO:0007669"/>
    <property type="project" value="UniProtKB-UniRule"/>
</dbReference>
<dbReference type="KEGG" id="nmv:NITMOv2_0221"/>
<dbReference type="CDD" id="cd04875">
    <property type="entry name" value="ACT_F4HF-DF"/>
    <property type="match status" value="1"/>
</dbReference>
<name>A0A0K2G6V3_NITMO</name>
<comment type="similarity">
    <text evidence="3">Belongs to the PurU family.</text>
</comment>
<organism evidence="6 7">
    <name type="scientific">Nitrospira moscoviensis</name>
    <dbReference type="NCBI Taxonomy" id="42253"/>
    <lineage>
        <taxon>Bacteria</taxon>
        <taxon>Pseudomonadati</taxon>
        <taxon>Nitrospirota</taxon>
        <taxon>Nitrospiria</taxon>
        <taxon>Nitrospirales</taxon>
        <taxon>Nitrospiraceae</taxon>
        <taxon>Nitrospira</taxon>
    </lineage>
</organism>
<dbReference type="PATRIC" id="fig|42253.5.peg.214"/>
<dbReference type="NCBIfam" id="NF004684">
    <property type="entry name" value="PRK06027.1"/>
    <property type="match status" value="1"/>
</dbReference>
<keyword evidence="7" id="KW-1185">Reference proteome</keyword>
<dbReference type="SUPFAM" id="SSF55021">
    <property type="entry name" value="ACT-like"/>
    <property type="match status" value="1"/>
</dbReference>
<dbReference type="InterPro" id="IPR041729">
    <property type="entry name" value="Formyl-FH4-Hydrolase_C"/>
</dbReference>
<sequence>MIVAHKKDSVVLLVHCKDRKGIVARVAGFIHDFGGNILDSDHHTDEETNDFLMRMEFATEGLQIPVDDIPAAFAPVAKVFDMRYEVRPLSRRTRVGILVSKQDHCLADLLQRQRRDELPIDIPLIISNHDTCASWAELFKIPFMVCPVTKETKPQQEQQVLSLLKAQQVELVVMARYMQILSADFLAQVGCPVINIHHSFLPAFIGANPYRQAYERGVKIIGATAHYATEDLDEGPIIEQDVIRIGHRDTVEDLVRKGRDLEEIVLARAVRRHIERRVLVYGRKTVVFD</sequence>
<dbReference type="PANTHER" id="PTHR42706:SF1">
    <property type="entry name" value="FORMYLTETRAHYDROFOLATE DEFORMYLASE 2, MITOCHONDRIAL"/>
    <property type="match status" value="1"/>
</dbReference>
<protein>
    <recommendedName>
        <fullName evidence="3 4">Formyltetrahydrofolate deformylase</fullName>
        <ecNumber evidence="3 4">3.5.1.10</ecNumber>
    </recommendedName>
    <alternativeName>
        <fullName evidence="3">Formyl-FH(4) hydrolase</fullName>
    </alternativeName>
</protein>
<reference evidence="6 7" key="1">
    <citation type="journal article" date="2015" name="Proc. Natl. Acad. Sci. U.S.A.">
        <title>Expanded metabolic versatility of ubiquitous nitrite-oxidizing bacteria from the genus Nitrospira.</title>
        <authorList>
            <person name="Koch H."/>
            <person name="Lucker S."/>
            <person name="Albertsen M."/>
            <person name="Kitzinger K."/>
            <person name="Herbold C."/>
            <person name="Spieck E."/>
            <person name="Nielsen P.H."/>
            <person name="Wagner M."/>
            <person name="Daims H."/>
        </authorList>
    </citation>
    <scope>NUCLEOTIDE SEQUENCE [LARGE SCALE GENOMIC DNA]</scope>
    <source>
        <strain evidence="6 7">NSP M-1</strain>
    </source>
</reference>
<dbReference type="GO" id="GO:0008864">
    <property type="term" value="F:formyltetrahydrofolate deformylase activity"/>
    <property type="evidence" value="ECO:0007669"/>
    <property type="project" value="UniProtKB-UniRule"/>
</dbReference>
<keyword evidence="2 3" id="KW-0378">Hydrolase</keyword>